<dbReference type="InterPro" id="IPR049054">
    <property type="entry name" value="CN_hydtase_beta-like_N"/>
</dbReference>
<dbReference type="InterPro" id="IPR042262">
    <property type="entry name" value="CN_hydtase_beta_C"/>
</dbReference>
<dbReference type="Pfam" id="PF21006">
    <property type="entry name" value="NHase_beta_N"/>
    <property type="match status" value="1"/>
</dbReference>
<organism evidence="9 12">
    <name type="scientific">Antrihabitans spumae</name>
    <dbReference type="NCBI Taxonomy" id="3373370"/>
    <lineage>
        <taxon>Bacteria</taxon>
        <taxon>Bacillati</taxon>
        <taxon>Actinomycetota</taxon>
        <taxon>Actinomycetes</taxon>
        <taxon>Mycobacteriales</taxon>
        <taxon>Nocardiaceae</taxon>
        <taxon>Antrihabitans</taxon>
    </lineage>
</organism>
<dbReference type="Proteomes" id="UP001609176">
    <property type="component" value="Unassembled WGS sequence"/>
</dbReference>
<keyword evidence="12" id="KW-1185">Reference proteome</keyword>
<dbReference type="Gene3D" id="2.30.30.50">
    <property type="match status" value="1"/>
</dbReference>
<dbReference type="EMBL" id="JBIMSN010000149">
    <property type="protein sequence ID" value="MFH5232468.1"/>
    <property type="molecule type" value="Genomic_DNA"/>
</dbReference>
<evidence type="ECO:0000259" key="7">
    <source>
        <dbReference type="Pfam" id="PF02211"/>
    </source>
</evidence>
<dbReference type="EC" id="4.2.1.84" evidence="5"/>
<evidence type="ECO:0000256" key="4">
    <source>
        <dbReference type="ARBA" id="ARBA00044877"/>
    </source>
</evidence>
<dbReference type="RefSeq" id="WP_395126417.1">
    <property type="nucleotide sequence ID" value="NZ_JBIMSN010000149.1"/>
</dbReference>
<dbReference type="Gene3D" id="1.10.472.20">
    <property type="entry name" value="Nitrile hydratase, beta subunit"/>
    <property type="match status" value="1"/>
</dbReference>
<sequence length="237" mass="26635">MPEVHDLGGRAEHYGPVPHDADEPPFHQRWEERVFGIVSVHMTAMSKPVDEFRFDMEQLPPEQYLPSYFGRWLAAFENGLVRDEHLRAGELDALVRNPQAAQGNTRPRVRTMLTATALRASTRPTMPAWICTYVLPRQFGAARRSRNKPEFSVGDKVRVRARRGGHTRQPGYVTGKVGVVVANFGSAVFPDARAVGRREPPQHLYTVEFTGRELWGDAAEAGTSVLIELYQPYLEGA</sequence>
<dbReference type="InterPro" id="IPR024690">
    <property type="entry name" value="CN_hydtase_beta_dom_C"/>
</dbReference>
<dbReference type="SUPFAM" id="SSF50090">
    <property type="entry name" value="Electron transport accessory proteins"/>
    <property type="match status" value="1"/>
</dbReference>
<accession>A0ABW7KBH1</accession>
<evidence type="ECO:0000313" key="9">
    <source>
        <dbReference type="EMBL" id="MFH5232468.1"/>
    </source>
</evidence>
<feature type="domain" description="Nitrile hydratase beta subunit-like N-terminal" evidence="8">
    <location>
        <begin position="1"/>
        <end position="106"/>
    </location>
</feature>
<dbReference type="PIRSF" id="PIRSF001427">
    <property type="entry name" value="NHase_beta"/>
    <property type="match status" value="1"/>
</dbReference>
<comment type="catalytic activity">
    <reaction evidence="4 5">
        <text>an aliphatic primary amide = an aliphatic nitrile + H2O</text>
        <dbReference type="Rhea" id="RHEA:12673"/>
        <dbReference type="ChEBI" id="CHEBI:15377"/>
        <dbReference type="ChEBI" id="CHEBI:65285"/>
        <dbReference type="ChEBI" id="CHEBI:80291"/>
        <dbReference type="EC" id="4.2.1.84"/>
    </reaction>
</comment>
<feature type="region of interest" description="Disordered" evidence="6">
    <location>
        <begin position="1"/>
        <end position="23"/>
    </location>
</feature>
<dbReference type="InterPro" id="IPR008990">
    <property type="entry name" value="Elect_transpt_acc-like_dom_sf"/>
</dbReference>
<gene>
    <name evidence="9" type="primary">nthB</name>
    <name evidence="10" type="ORF">ACHIPV_27865</name>
    <name evidence="9" type="ORF">ACHIRB_28470</name>
</gene>
<evidence type="ECO:0000313" key="10">
    <source>
        <dbReference type="EMBL" id="MFH5245661.1"/>
    </source>
</evidence>
<protein>
    <recommendedName>
        <fullName evidence="5">Nitrile hydratase subunit beta</fullName>
        <shortName evidence="5">NHase</shortName>
        <ecNumber evidence="5">4.2.1.84</ecNumber>
    </recommendedName>
</protein>
<dbReference type="EMBL" id="JBIMSP010000089">
    <property type="protein sequence ID" value="MFH5245661.1"/>
    <property type="molecule type" value="Genomic_DNA"/>
</dbReference>
<comment type="function">
    <text evidence="1 5">NHase catalyzes the hydration of various nitrile compounds to the corresponding amides.</text>
</comment>
<evidence type="ECO:0000256" key="3">
    <source>
        <dbReference type="ARBA" id="ARBA00023239"/>
    </source>
</evidence>
<evidence type="ECO:0000259" key="8">
    <source>
        <dbReference type="Pfam" id="PF21006"/>
    </source>
</evidence>
<comment type="caution">
    <text evidence="9">The sequence shown here is derived from an EMBL/GenBank/DDBJ whole genome shotgun (WGS) entry which is preliminary data.</text>
</comment>
<dbReference type="Proteomes" id="UP001609219">
    <property type="component" value="Unassembled WGS sequence"/>
</dbReference>
<evidence type="ECO:0000313" key="12">
    <source>
        <dbReference type="Proteomes" id="UP001609219"/>
    </source>
</evidence>
<proteinExistence type="inferred from homology"/>
<dbReference type="Pfam" id="PF02211">
    <property type="entry name" value="NHase_beta_C"/>
    <property type="match status" value="1"/>
</dbReference>
<dbReference type="NCBIfam" id="TIGR03888">
    <property type="entry name" value="nitrile_beta"/>
    <property type="match status" value="1"/>
</dbReference>
<comment type="similarity">
    <text evidence="2 5">Belongs to the nitrile hydratase subunit beta family.</text>
</comment>
<evidence type="ECO:0000256" key="1">
    <source>
        <dbReference type="ARBA" id="ARBA00004042"/>
    </source>
</evidence>
<name>A0ABW7KBH1_9NOCA</name>
<reference evidence="11 12" key="1">
    <citation type="submission" date="2024-10" db="EMBL/GenBank/DDBJ databases">
        <authorList>
            <person name="Riesco R."/>
        </authorList>
    </citation>
    <scope>NUCLEOTIDE SEQUENCE [LARGE SCALE GENOMIC DNA]</scope>
    <source>
        <strain evidence="10 11">NCIMB 15448</strain>
        <strain evidence="9 12">NCIMB 15450</strain>
    </source>
</reference>
<dbReference type="GO" id="GO:0018822">
    <property type="term" value="F:nitrile hydratase activity"/>
    <property type="evidence" value="ECO:0007669"/>
    <property type="project" value="UniProtKB-EC"/>
</dbReference>
<keyword evidence="3 5" id="KW-0456">Lyase</keyword>
<evidence type="ECO:0000313" key="11">
    <source>
        <dbReference type="Proteomes" id="UP001609176"/>
    </source>
</evidence>
<evidence type="ECO:0000256" key="5">
    <source>
        <dbReference type="PIRNR" id="PIRNR001427"/>
    </source>
</evidence>
<evidence type="ECO:0000256" key="2">
    <source>
        <dbReference type="ARBA" id="ARBA00009098"/>
    </source>
</evidence>
<dbReference type="InterPro" id="IPR003168">
    <property type="entry name" value="Nitrile_hydratase_bsu"/>
</dbReference>
<evidence type="ECO:0000256" key="6">
    <source>
        <dbReference type="SAM" id="MobiDB-lite"/>
    </source>
</evidence>
<feature type="domain" description="Nitrile hydratase beta subunit" evidence="7">
    <location>
        <begin position="142"/>
        <end position="235"/>
    </location>
</feature>